<evidence type="ECO:0000313" key="6">
    <source>
        <dbReference type="EMBL" id="SDL62583.1"/>
    </source>
</evidence>
<evidence type="ECO:0000256" key="5">
    <source>
        <dbReference type="SAM" id="Phobius"/>
    </source>
</evidence>
<keyword evidence="3 5" id="KW-1133">Transmembrane helix</keyword>
<evidence type="ECO:0000256" key="2">
    <source>
        <dbReference type="ARBA" id="ARBA00022692"/>
    </source>
</evidence>
<dbReference type="STRING" id="686624.SAMN04488242_2150"/>
<dbReference type="Proteomes" id="UP000199475">
    <property type="component" value="Unassembled WGS sequence"/>
</dbReference>
<feature type="transmembrane region" description="Helical" evidence="5">
    <location>
        <begin position="67"/>
        <end position="87"/>
    </location>
</feature>
<gene>
    <name evidence="6" type="ORF">SAMN04488242_2150</name>
</gene>
<comment type="subcellular location">
    <subcellularLocation>
        <location evidence="1">Membrane</location>
        <topology evidence="1">Multi-pass membrane protein</topology>
    </subcellularLocation>
</comment>
<keyword evidence="7" id="KW-1185">Reference proteome</keyword>
<evidence type="ECO:0000256" key="4">
    <source>
        <dbReference type="ARBA" id="ARBA00023136"/>
    </source>
</evidence>
<dbReference type="CDD" id="cd16914">
    <property type="entry name" value="EcfT"/>
    <property type="match status" value="1"/>
</dbReference>
<dbReference type="AlphaFoldDB" id="A0A1G9LL84"/>
<dbReference type="OrthoDB" id="509049at2"/>
<keyword evidence="4 5" id="KW-0472">Membrane</keyword>
<dbReference type="InterPro" id="IPR003339">
    <property type="entry name" value="ABC/ECF_trnsptr_transmembrane"/>
</dbReference>
<dbReference type="GO" id="GO:0005886">
    <property type="term" value="C:plasma membrane"/>
    <property type="evidence" value="ECO:0007669"/>
    <property type="project" value="UniProtKB-ARBA"/>
</dbReference>
<evidence type="ECO:0000256" key="1">
    <source>
        <dbReference type="ARBA" id="ARBA00004141"/>
    </source>
</evidence>
<protein>
    <submittedName>
        <fullName evidence="6">Biotin transport system permease protein</fullName>
    </submittedName>
</protein>
<keyword evidence="2 5" id="KW-0812">Transmembrane</keyword>
<name>A0A1G9LL84_9ACTN</name>
<organism evidence="6 7">
    <name type="scientific">Tessaracoccus oleiagri</name>
    <dbReference type="NCBI Taxonomy" id="686624"/>
    <lineage>
        <taxon>Bacteria</taxon>
        <taxon>Bacillati</taxon>
        <taxon>Actinomycetota</taxon>
        <taxon>Actinomycetes</taxon>
        <taxon>Propionibacteriales</taxon>
        <taxon>Propionibacteriaceae</taxon>
        <taxon>Tessaracoccus</taxon>
    </lineage>
</organism>
<evidence type="ECO:0000256" key="3">
    <source>
        <dbReference type="ARBA" id="ARBA00022989"/>
    </source>
</evidence>
<proteinExistence type="predicted"/>
<accession>A0A1G9LL84</accession>
<sequence>MNVHASLLGLYQPQDGWLFRLGTGWKYLLLLAVTLPALFWWQWWLTLGSIALVLALLRSSGIPVTRALNVGSMLWILLAVLVGYQLLTFRFEQAITSPGNVLLAVLASRLLTLTTSTPDLLDALTVGLRPLRWVRVDPNQVALAVAIMVRSIPYLMGSLADAREAARARGREGSVVGLLIPAIVGAVAYAQTTGEALHARGLVERSADSADAGSRVRVRR</sequence>
<evidence type="ECO:0000313" key="7">
    <source>
        <dbReference type="Proteomes" id="UP000199475"/>
    </source>
</evidence>
<feature type="transmembrane region" description="Helical" evidence="5">
    <location>
        <begin position="27"/>
        <end position="55"/>
    </location>
</feature>
<dbReference type="Pfam" id="PF02361">
    <property type="entry name" value="CbiQ"/>
    <property type="match status" value="1"/>
</dbReference>
<dbReference type="RefSeq" id="WP_093251977.1">
    <property type="nucleotide sequence ID" value="NZ_FNGP01000004.1"/>
</dbReference>
<dbReference type="EMBL" id="FNGP01000004">
    <property type="protein sequence ID" value="SDL62583.1"/>
    <property type="molecule type" value="Genomic_DNA"/>
</dbReference>
<reference evidence="6 7" key="1">
    <citation type="submission" date="2016-10" db="EMBL/GenBank/DDBJ databases">
        <authorList>
            <person name="de Groot N.N."/>
        </authorList>
    </citation>
    <scope>NUCLEOTIDE SEQUENCE [LARGE SCALE GENOMIC DNA]</scope>
    <source>
        <strain evidence="6 7">CGMCC 1.9159</strain>
    </source>
</reference>